<evidence type="ECO:0000313" key="5">
    <source>
        <dbReference type="Proteomes" id="UP001156601"/>
    </source>
</evidence>
<dbReference type="InterPro" id="IPR029063">
    <property type="entry name" value="SAM-dependent_MTases_sf"/>
</dbReference>
<dbReference type="InterPro" id="IPR010017">
    <property type="entry name" value="CmoB"/>
</dbReference>
<gene>
    <name evidence="3 4" type="primary">cmoB</name>
    <name evidence="4" type="ORF">GCM10007852_08490</name>
</gene>
<keyword evidence="5" id="KW-1185">Reference proteome</keyword>
<comment type="subunit">
    <text evidence="3">Homotetramer.</text>
</comment>
<dbReference type="GO" id="GO:0016765">
    <property type="term" value="F:transferase activity, transferring alkyl or aryl (other than methyl) groups"/>
    <property type="evidence" value="ECO:0007669"/>
    <property type="project" value="UniProtKB-UniRule"/>
</dbReference>
<evidence type="ECO:0000313" key="4">
    <source>
        <dbReference type="EMBL" id="GLR69941.1"/>
    </source>
</evidence>
<dbReference type="HAMAP" id="MF_01590">
    <property type="entry name" value="tRNA_carboxymethyltr_CmoB"/>
    <property type="match status" value="1"/>
</dbReference>
<feature type="binding site" evidence="3">
    <location>
        <position position="94"/>
    </location>
    <ligand>
        <name>carboxy-S-adenosyl-L-methionine</name>
        <dbReference type="ChEBI" id="CHEBI:134278"/>
    </ligand>
</feature>
<proteinExistence type="inferred from homology"/>
<dbReference type="GO" id="GO:0002098">
    <property type="term" value="P:tRNA wobble uridine modification"/>
    <property type="evidence" value="ECO:0007669"/>
    <property type="project" value="InterPro"/>
</dbReference>
<dbReference type="RefSeq" id="WP_284216247.1">
    <property type="nucleotide sequence ID" value="NZ_BSOT01000005.1"/>
</dbReference>
<comment type="caution">
    <text evidence="4">The sequence shown here is derived from an EMBL/GenBank/DDBJ whole genome shotgun (WGS) entry which is preliminary data.</text>
</comment>
<organism evidence="4 5">
    <name type="scientific">Agaribacter marinus</name>
    <dbReference type="NCBI Taxonomy" id="1431249"/>
    <lineage>
        <taxon>Bacteria</taxon>
        <taxon>Pseudomonadati</taxon>
        <taxon>Pseudomonadota</taxon>
        <taxon>Gammaproteobacteria</taxon>
        <taxon>Alteromonadales</taxon>
        <taxon>Alteromonadaceae</taxon>
        <taxon>Agaribacter</taxon>
    </lineage>
</organism>
<keyword evidence="2 3" id="KW-0819">tRNA processing</keyword>
<dbReference type="EC" id="2.5.1.-" evidence="3"/>
<dbReference type="CDD" id="cd02440">
    <property type="entry name" value="AdoMet_MTases"/>
    <property type="match status" value="1"/>
</dbReference>
<feature type="binding site" evidence="3">
    <location>
        <position position="317"/>
    </location>
    <ligand>
        <name>carboxy-S-adenosyl-L-methionine</name>
        <dbReference type="ChEBI" id="CHEBI:134278"/>
    </ligand>
</feature>
<dbReference type="PANTHER" id="PTHR43464">
    <property type="entry name" value="METHYLTRANSFERASE"/>
    <property type="match status" value="1"/>
</dbReference>
<feature type="binding site" evidence="3">
    <location>
        <position position="113"/>
    </location>
    <ligand>
        <name>carboxy-S-adenosyl-L-methionine</name>
        <dbReference type="ChEBI" id="CHEBI:134278"/>
    </ligand>
</feature>
<dbReference type="NCBIfam" id="NF011650">
    <property type="entry name" value="PRK15068.1"/>
    <property type="match status" value="1"/>
</dbReference>
<dbReference type="Gene3D" id="3.40.50.150">
    <property type="entry name" value="Vaccinia Virus protein VP39"/>
    <property type="match status" value="1"/>
</dbReference>
<reference evidence="4" key="2">
    <citation type="submission" date="2023-01" db="EMBL/GenBank/DDBJ databases">
        <title>Draft genome sequence of Agaribacter marinus strain NBRC 110023.</title>
        <authorList>
            <person name="Sun Q."/>
            <person name="Mori K."/>
        </authorList>
    </citation>
    <scope>NUCLEOTIDE SEQUENCE</scope>
    <source>
        <strain evidence="4">NBRC 110023</strain>
    </source>
</reference>
<dbReference type="InterPro" id="IPR027555">
    <property type="entry name" value="Mo5U34_MeTrfas-like"/>
</dbReference>
<feature type="binding site" evidence="3">
    <location>
        <position position="133"/>
    </location>
    <ligand>
        <name>carboxy-S-adenosyl-L-methionine</name>
        <dbReference type="ChEBI" id="CHEBI:134278"/>
    </ligand>
</feature>
<dbReference type="SUPFAM" id="SSF53335">
    <property type="entry name" value="S-adenosyl-L-methionine-dependent methyltransferases"/>
    <property type="match status" value="1"/>
</dbReference>
<comment type="catalytic activity">
    <reaction evidence="3">
        <text>carboxy-S-adenosyl-L-methionine + 5-hydroxyuridine(34) in tRNA = 5-carboxymethoxyuridine(34) in tRNA + S-adenosyl-L-homocysteine + H(+)</text>
        <dbReference type="Rhea" id="RHEA:52848"/>
        <dbReference type="Rhea" id="RHEA-COMP:13381"/>
        <dbReference type="Rhea" id="RHEA-COMP:13383"/>
        <dbReference type="ChEBI" id="CHEBI:15378"/>
        <dbReference type="ChEBI" id="CHEBI:57856"/>
        <dbReference type="ChEBI" id="CHEBI:134278"/>
        <dbReference type="ChEBI" id="CHEBI:136877"/>
        <dbReference type="ChEBI" id="CHEBI:136879"/>
    </reaction>
</comment>
<evidence type="ECO:0000256" key="2">
    <source>
        <dbReference type="ARBA" id="ARBA00022694"/>
    </source>
</evidence>
<keyword evidence="1 3" id="KW-0808">Transferase</keyword>
<feature type="binding site" evidence="3">
    <location>
        <position position="198"/>
    </location>
    <ligand>
        <name>carboxy-S-adenosyl-L-methionine</name>
        <dbReference type="ChEBI" id="CHEBI:134278"/>
    </ligand>
</feature>
<dbReference type="Pfam" id="PF08003">
    <property type="entry name" value="Methyltransf_9"/>
    <property type="match status" value="1"/>
</dbReference>
<dbReference type="Proteomes" id="UP001156601">
    <property type="component" value="Unassembled WGS sequence"/>
</dbReference>
<dbReference type="PANTHER" id="PTHR43464:SF95">
    <property type="entry name" value="TRNA U34 CARBOXYMETHYLTRANSFERASE"/>
    <property type="match status" value="1"/>
</dbReference>
<sequence length="324" mass="37594">MSINTWKTDFYRATLDSDLSQQLNNLASALNAWEDKSQHADQKMWRKQLSHLPNINPSVFSLGDIVTIGAEDDLVEGEKLRLRQVLQNYMPWRKGPFRLFGVDINTEWRSDWKWQRVIPHIDKLENRRVLDVGCGSGYHLFRMAQENATQVIGIDPTALFFYQFHCFKRYLPTINVHYLPLGVEDLPATNCFDTVFSMGVLYHRLDPLLFLKQLKQQLVKGGQLVLETLVIDGNQQQVLMPGERYAQMRNVYFIPSCEAMLVWLKKVGFNDPKLVDMNTTTTDEQRTTEWMPNHSLSNFLDPEDKAKTIEGYPSPKRATFVAYK</sequence>
<evidence type="ECO:0000256" key="3">
    <source>
        <dbReference type="HAMAP-Rule" id="MF_01590"/>
    </source>
</evidence>
<reference evidence="4" key="1">
    <citation type="journal article" date="2014" name="Int. J. Syst. Evol. Microbiol.">
        <title>Complete genome sequence of Corynebacterium casei LMG S-19264T (=DSM 44701T), isolated from a smear-ripened cheese.</title>
        <authorList>
            <consortium name="US DOE Joint Genome Institute (JGI-PGF)"/>
            <person name="Walter F."/>
            <person name="Albersmeier A."/>
            <person name="Kalinowski J."/>
            <person name="Ruckert C."/>
        </authorList>
    </citation>
    <scope>NUCLEOTIDE SEQUENCE</scope>
    <source>
        <strain evidence="4">NBRC 110023</strain>
    </source>
</reference>
<accession>A0AA37SY85</accession>
<dbReference type="AlphaFoldDB" id="A0AA37SY85"/>
<dbReference type="GO" id="GO:0008168">
    <property type="term" value="F:methyltransferase activity"/>
    <property type="evidence" value="ECO:0007669"/>
    <property type="project" value="TreeGrafter"/>
</dbReference>
<name>A0AA37SY85_9ALTE</name>
<comment type="similarity">
    <text evidence="3">Belongs to the class I-like SAM-binding methyltransferase superfamily. CmoB family.</text>
</comment>
<feature type="binding site" evidence="3">
    <location>
        <position position="202"/>
    </location>
    <ligand>
        <name>carboxy-S-adenosyl-L-methionine</name>
        <dbReference type="ChEBI" id="CHEBI:134278"/>
    </ligand>
</feature>
<feature type="binding site" evidence="3">
    <location>
        <begin position="155"/>
        <end position="157"/>
    </location>
    <ligand>
        <name>carboxy-S-adenosyl-L-methionine</name>
        <dbReference type="ChEBI" id="CHEBI:134278"/>
    </ligand>
</feature>
<feature type="binding site" evidence="3">
    <location>
        <position position="108"/>
    </location>
    <ligand>
        <name>carboxy-S-adenosyl-L-methionine</name>
        <dbReference type="ChEBI" id="CHEBI:134278"/>
    </ligand>
</feature>
<evidence type="ECO:0000256" key="1">
    <source>
        <dbReference type="ARBA" id="ARBA00022679"/>
    </source>
</evidence>
<dbReference type="NCBIfam" id="TIGR00452">
    <property type="entry name" value="tRNA 5-methoxyuridine(34)/uridine 5-oxyacetic acid(34) synthase CmoB"/>
    <property type="match status" value="1"/>
</dbReference>
<protein>
    <recommendedName>
        <fullName evidence="3">tRNA U34 carboxymethyltransferase</fullName>
        <ecNumber evidence="3">2.5.1.-</ecNumber>
    </recommendedName>
</protein>
<dbReference type="EMBL" id="BSOT01000005">
    <property type="protein sequence ID" value="GLR69941.1"/>
    <property type="molecule type" value="Genomic_DNA"/>
</dbReference>
<feature type="binding site" evidence="3">
    <location>
        <begin position="183"/>
        <end position="184"/>
    </location>
    <ligand>
        <name>carboxy-S-adenosyl-L-methionine</name>
        <dbReference type="ChEBI" id="CHEBI:134278"/>
    </ligand>
</feature>
<comment type="function">
    <text evidence="3">Catalyzes carboxymethyl transfer from carboxy-S-adenosyl-L-methionine (Cx-SAM) to 5-hydroxyuridine (ho5U) to form 5-carboxymethoxyuridine (cmo5U) at position 34 in tRNAs.</text>
</comment>